<dbReference type="RefSeq" id="WP_072715498.1">
    <property type="nucleotide sequence ID" value="NZ_FRAU01000005.1"/>
</dbReference>
<dbReference type="InterPro" id="IPR007197">
    <property type="entry name" value="rSAM"/>
</dbReference>
<gene>
    <name evidence="2" type="ORF">SAMN04488087_1647</name>
</gene>
<protein>
    <recommendedName>
        <fullName evidence="1">Elp3/MiaA/NifB-like radical SAM core domain-containing protein</fullName>
    </recommendedName>
</protein>
<evidence type="ECO:0000313" key="2">
    <source>
        <dbReference type="EMBL" id="SHK66951.1"/>
    </source>
</evidence>
<feature type="domain" description="Elp3/MiaA/NifB-like radical SAM core" evidence="1">
    <location>
        <begin position="52"/>
        <end position="268"/>
    </location>
</feature>
<dbReference type="SMART" id="SM00729">
    <property type="entry name" value="Elp3"/>
    <property type="match status" value="1"/>
</dbReference>
<sequence length="323" mass="36996">MIELTRWETLTPLVRTRLIRQVRPPRAAVDPERPYAFHQEWERAPDGRLERVNVVFLTNRECPWTCTMCDLWRYTTNHPVTPDQILRQLDHALERLPKADAIKLYNSGSFFDRLAIPPAAYPGIAERLRGYRRVIVESHPTLLGSRTLWFQELLDGQLEVAVGVECIHPGVLEALNKRLTVAALEQAVTWLHAQNLLMRAFILLKPPFLPAREALAWTNRTVQWAAARGIQTLVLIPTRSGNGIMERLEQVGRFAPPTPAEIEAAVAFLFAQPAPVRLLDTWDLMRFYACPECARLQQERYVRMNTTQIWESPAVCPQCTPHA</sequence>
<dbReference type="Proteomes" id="UP000185812">
    <property type="component" value="Unassembled WGS sequence"/>
</dbReference>
<name>A0A1M6UCQ6_9BACT</name>
<dbReference type="STRING" id="633813.SAMN04488087_1647"/>
<evidence type="ECO:0000259" key="1">
    <source>
        <dbReference type="SMART" id="SM00729"/>
    </source>
</evidence>
<dbReference type="OrthoDB" id="4501995at2"/>
<dbReference type="InterPro" id="IPR006638">
    <property type="entry name" value="Elp3/MiaA/NifB-like_rSAM"/>
</dbReference>
<dbReference type="SUPFAM" id="SSF102114">
    <property type="entry name" value="Radical SAM enzymes"/>
    <property type="match status" value="1"/>
</dbReference>
<accession>A0A1M6UCQ6</accession>
<dbReference type="GO" id="GO:0003824">
    <property type="term" value="F:catalytic activity"/>
    <property type="evidence" value="ECO:0007669"/>
    <property type="project" value="InterPro"/>
</dbReference>
<dbReference type="AlphaFoldDB" id="A0A1M6UCQ6"/>
<evidence type="ECO:0000313" key="3">
    <source>
        <dbReference type="Proteomes" id="UP000185812"/>
    </source>
</evidence>
<organism evidence="2 3">
    <name type="scientific">Rhodothermus profundi</name>
    <dbReference type="NCBI Taxonomy" id="633813"/>
    <lineage>
        <taxon>Bacteria</taxon>
        <taxon>Pseudomonadati</taxon>
        <taxon>Rhodothermota</taxon>
        <taxon>Rhodothermia</taxon>
        <taxon>Rhodothermales</taxon>
        <taxon>Rhodothermaceae</taxon>
        <taxon>Rhodothermus</taxon>
    </lineage>
</organism>
<proteinExistence type="predicted"/>
<dbReference type="InterPro" id="IPR058240">
    <property type="entry name" value="rSAM_sf"/>
</dbReference>
<dbReference type="GO" id="GO:0051536">
    <property type="term" value="F:iron-sulfur cluster binding"/>
    <property type="evidence" value="ECO:0007669"/>
    <property type="project" value="InterPro"/>
</dbReference>
<dbReference type="EMBL" id="FRAU01000005">
    <property type="protein sequence ID" value="SHK66951.1"/>
    <property type="molecule type" value="Genomic_DNA"/>
</dbReference>
<dbReference type="SFLD" id="SFLDS00029">
    <property type="entry name" value="Radical_SAM"/>
    <property type="match status" value="1"/>
</dbReference>
<keyword evidence="3" id="KW-1185">Reference proteome</keyword>
<reference evidence="3" key="1">
    <citation type="submission" date="2016-11" db="EMBL/GenBank/DDBJ databases">
        <authorList>
            <person name="Varghese N."/>
            <person name="Submissions S."/>
        </authorList>
    </citation>
    <scope>NUCLEOTIDE SEQUENCE [LARGE SCALE GENOMIC DNA]</scope>
    <source>
        <strain evidence="3">DSM 22212</strain>
    </source>
</reference>